<keyword evidence="8" id="KW-0521">NADP</keyword>
<dbReference type="Pfam" id="PF00667">
    <property type="entry name" value="FAD_binding_1"/>
    <property type="match status" value="1"/>
</dbReference>
<feature type="domain" description="Flavodoxin-like" evidence="12">
    <location>
        <begin position="17"/>
        <end position="161"/>
    </location>
</feature>
<evidence type="ECO:0000256" key="2">
    <source>
        <dbReference type="ARBA" id="ARBA00001974"/>
    </source>
</evidence>
<dbReference type="OrthoDB" id="1856718at2759"/>
<dbReference type="PRINTS" id="PR00371">
    <property type="entry name" value="FPNCR"/>
</dbReference>
<feature type="compositionally biased region" description="Polar residues" evidence="11">
    <location>
        <begin position="778"/>
        <end position="788"/>
    </location>
</feature>
<protein>
    <submittedName>
        <fullName evidence="14">NADPH-dependent diflavin oxidoreductase 1</fullName>
    </submittedName>
</protein>
<comment type="caution">
    <text evidence="14">The sequence shown here is derived from an EMBL/GenBank/DDBJ whole genome shotgun (WGS) entry which is preliminary data.</text>
</comment>
<evidence type="ECO:0000256" key="3">
    <source>
        <dbReference type="ARBA" id="ARBA00004496"/>
    </source>
</evidence>
<keyword evidence="4" id="KW-0963">Cytoplasm</keyword>
<dbReference type="InterPro" id="IPR028879">
    <property type="entry name" value="NDOR1"/>
</dbReference>
<dbReference type="GO" id="GO:0010181">
    <property type="term" value="F:FMN binding"/>
    <property type="evidence" value="ECO:0007669"/>
    <property type="project" value="InterPro"/>
</dbReference>
<dbReference type="SUPFAM" id="SSF52218">
    <property type="entry name" value="Flavoproteins"/>
    <property type="match status" value="1"/>
</dbReference>
<feature type="compositionally biased region" description="Polar residues" evidence="11">
    <location>
        <begin position="689"/>
        <end position="702"/>
    </location>
</feature>
<evidence type="ECO:0000256" key="8">
    <source>
        <dbReference type="ARBA" id="ARBA00022857"/>
    </source>
</evidence>
<keyword evidence="6" id="KW-0288">FMN</keyword>
<feature type="region of interest" description="Disordered" evidence="11">
    <location>
        <begin position="719"/>
        <end position="841"/>
    </location>
</feature>
<dbReference type="SUPFAM" id="SSF52343">
    <property type="entry name" value="Ferredoxin reductase-like, C-terminal NADP-linked domain"/>
    <property type="match status" value="1"/>
</dbReference>
<dbReference type="Gene3D" id="3.40.50.360">
    <property type="match status" value="1"/>
</dbReference>
<evidence type="ECO:0000256" key="6">
    <source>
        <dbReference type="ARBA" id="ARBA00022643"/>
    </source>
</evidence>
<dbReference type="EMBL" id="JAABOA010001019">
    <property type="protein sequence ID" value="KAF9582529.1"/>
    <property type="molecule type" value="Genomic_DNA"/>
</dbReference>
<sequence>MDARHQEHMAVHNPRRILFLYGSQTGCAQDVAENAAREARRMHFSAAVSAMDDYDRSLLIREHFVVFVASTTGQGDEPDNMKKFWKFLLRKSLPPDALDHMEYTVFGLGDSSYIKYNWPAKKLFKRLKQLGAVPFYEPGYADDQHYLGIDGTLGHWLKGLWEVALKKYPIPPHLSIIPEDVIFQNSFSLAFDPIPDPSSMSVDRSISRLPSSLDLKEPGSYLATMTTNKRITSLSHSQDVRHIELLVKDPVFPGYHPGDVVDMRPCNLEADVNEFLEYCGWTNIADDPFTIVDKLSDHPLPKHIPRRQTLRSLLTNHLNAFTTPRTSFFQLLVHFTTNEDEKEKLRDFVSPAGQDDLYSYCHRMRRSTFEVLKDFKDVKIPLDYIMDLIPVIMPRSFSIASAPLSSVQEQPLESAVIQSISNGNSTGKKGEEAELEWKIDLCVAIVYYKTKLWKWRTGICTKWLKNFAENGNEMDGDAMDIKDPVQFWIKIQRGTLRLPNDPKTPLICIGPGTGVAPMRSFLHHRIYSQGATENVLFFGCRKREMDYHYRPEWEQLEQEGRLKVFAACSRDQENKVYVQHLIEQQVPLFETQISKLKPPSKITPSSTPSSALATALAVAAAVTNENIGHPDPSIANIMNKGKTTTTPVSGGLKRKAEVTPTDLASNKRTTRALSTATTTTATTPTTNTSNILRPNHSSTRTNVPTTTITALVQGRAVSNTKPPAVAAPKANASRAVNARPNTPKPANAPIQKKPLSTVSSTSAATTSTSRMTRGRIVSTITTTNSSRPGTGRTPVTRGAQQRQQQPSPSPSVSSTISEPRGAGPKTSAKGGDAAVTTTEAEKGTKTNFMNNTEILNVLAMAKKKKRPAWDTKGRLEDMEALTGTLHELLHTSASNMDELTGKLEMSESKIAQLESFRKNLESKVAVKENENFNILQKMQHVELDLQTTAKQHEDVLRTLRSQHMLELEQLKMTQTRLKRETETLEGKLRSTNSQLDQQAQESVSLKSTISTQSASCLALESDNKALKNKIE</sequence>
<name>A0A9P6FW85_9FUNG</name>
<dbReference type="InterPro" id="IPR008254">
    <property type="entry name" value="Flavodoxin/NO_synth"/>
</dbReference>
<dbReference type="Pfam" id="PF00258">
    <property type="entry name" value="Flavodoxin_1"/>
    <property type="match status" value="1"/>
</dbReference>
<dbReference type="PANTHER" id="PTHR19384:SF10">
    <property type="entry name" value="NADPH-DEPENDENT DIFLAVIN OXIDOREDUCTASE 1"/>
    <property type="match status" value="1"/>
</dbReference>
<keyword evidence="5" id="KW-0285">Flavoprotein</keyword>
<dbReference type="SUPFAM" id="SSF63380">
    <property type="entry name" value="Riboflavin synthase domain-like"/>
    <property type="match status" value="1"/>
</dbReference>
<feature type="compositionally biased region" description="Low complexity" evidence="11">
    <location>
        <begin position="756"/>
        <end position="769"/>
    </location>
</feature>
<keyword evidence="15" id="KW-1185">Reference proteome</keyword>
<dbReference type="InterPro" id="IPR001709">
    <property type="entry name" value="Flavoprot_Pyr_Nucl_cyt_Rdtase"/>
</dbReference>
<reference evidence="14" key="1">
    <citation type="journal article" date="2020" name="Fungal Divers.">
        <title>Resolving the Mortierellaceae phylogeny through synthesis of multi-gene phylogenetics and phylogenomics.</title>
        <authorList>
            <person name="Vandepol N."/>
            <person name="Liber J."/>
            <person name="Desiro A."/>
            <person name="Na H."/>
            <person name="Kennedy M."/>
            <person name="Barry K."/>
            <person name="Grigoriev I.V."/>
            <person name="Miller A.N."/>
            <person name="O'Donnell K."/>
            <person name="Stajich J.E."/>
            <person name="Bonito G."/>
        </authorList>
    </citation>
    <scope>NUCLEOTIDE SEQUENCE</scope>
    <source>
        <strain evidence="14">KOD1015</strain>
    </source>
</reference>
<feature type="domain" description="FAD-binding FR-type" evidence="13">
    <location>
        <begin position="218"/>
        <end position="499"/>
    </location>
</feature>
<evidence type="ECO:0000259" key="13">
    <source>
        <dbReference type="PROSITE" id="PS51384"/>
    </source>
</evidence>
<comment type="cofactor">
    <cofactor evidence="1">
        <name>FMN</name>
        <dbReference type="ChEBI" id="CHEBI:58210"/>
    </cofactor>
</comment>
<keyword evidence="9" id="KW-0560">Oxidoreductase</keyword>
<evidence type="ECO:0000256" key="9">
    <source>
        <dbReference type="ARBA" id="ARBA00023002"/>
    </source>
</evidence>
<dbReference type="PANTHER" id="PTHR19384">
    <property type="entry name" value="NITRIC OXIDE SYNTHASE-RELATED"/>
    <property type="match status" value="1"/>
</dbReference>
<dbReference type="InterPro" id="IPR023173">
    <property type="entry name" value="NADPH_Cyt_P450_Rdtase_alpha"/>
</dbReference>
<evidence type="ECO:0000313" key="15">
    <source>
        <dbReference type="Proteomes" id="UP000780801"/>
    </source>
</evidence>
<accession>A0A9P6FW85</accession>
<comment type="subcellular location">
    <subcellularLocation>
        <location evidence="3">Cytoplasm</location>
    </subcellularLocation>
</comment>
<feature type="compositionally biased region" description="Low complexity" evidence="11">
    <location>
        <begin position="800"/>
        <end position="814"/>
    </location>
</feature>
<keyword evidence="10" id="KW-0175">Coiled coil</keyword>
<dbReference type="InterPro" id="IPR017938">
    <property type="entry name" value="Riboflavin_synthase-like_b-brl"/>
</dbReference>
<comment type="cofactor">
    <cofactor evidence="2">
        <name>FAD</name>
        <dbReference type="ChEBI" id="CHEBI:57692"/>
    </cofactor>
</comment>
<dbReference type="FunFam" id="3.40.50.360:FF:000015">
    <property type="entry name" value="NADPH-dependent diflavin oxidoreductase 1"/>
    <property type="match status" value="1"/>
</dbReference>
<feature type="region of interest" description="Disordered" evidence="11">
    <location>
        <begin position="644"/>
        <end position="702"/>
    </location>
</feature>
<keyword evidence="7" id="KW-0274">FAD</keyword>
<dbReference type="Pfam" id="PF00175">
    <property type="entry name" value="NAD_binding_1"/>
    <property type="match status" value="1"/>
</dbReference>
<dbReference type="InterPro" id="IPR003097">
    <property type="entry name" value="CysJ-like_FAD-binding"/>
</dbReference>
<dbReference type="InterPro" id="IPR001433">
    <property type="entry name" value="OxRdtase_FAD/NAD-bd"/>
</dbReference>
<evidence type="ECO:0000259" key="12">
    <source>
        <dbReference type="PROSITE" id="PS50902"/>
    </source>
</evidence>
<evidence type="ECO:0000256" key="11">
    <source>
        <dbReference type="SAM" id="MobiDB-lite"/>
    </source>
</evidence>
<evidence type="ECO:0000256" key="4">
    <source>
        <dbReference type="ARBA" id="ARBA00022490"/>
    </source>
</evidence>
<dbReference type="Gene3D" id="1.20.990.10">
    <property type="entry name" value="NADPH-cytochrome p450 Reductase, Chain A, domain 3"/>
    <property type="match status" value="1"/>
</dbReference>
<dbReference type="Gene3D" id="3.40.50.80">
    <property type="entry name" value="Nucleotide-binding domain of ferredoxin-NADP reductase (FNR) module"/>
    <property type="match status" value="1"/>
</dbReference>
<dbReference type="Gene3D" id="2.40.30.10">
    <property type="entry name" value="Translation factors"/>
    <property type="match status" value="1"/>
</dbReference>
<dbReference type="PRINTS" id="PR00369">
    <property type="entry name" value="FLAVODOXIN"/>
</dbReference>
<dbReference type="PROSITE" id="PS50902">
    <property type="entry name" value="FLAVODOXIN_LIKE"/>
    <property type="match status" value="1"/>
</dbReference>
<dbReference type="InterPro" id="IPR039261">
    <property type="entry name" value="FNR_nucleotide-bd"/>
</dbReference>
<dbReference type="GO" id="GO:0005634">
    <property type="term" value="C:nucleus"/>
    <property type="evidence" value="ECO:0007669"/>
    <property type="project" value="UniProtKB-ARBA"/>
</dbReference>
<dbReference type="PROSITE" id="PS51384">
    <property type="entry name" value="FAD_FR"/>
    <property type="match status" value="1"/>
</dbReference>
<feature type="compositionally biased region" description="Low complexity" evidence="11">
    <location>
        <begin position="721"/>
        <end position="738"/>
    </location>
</feature>
<organism evidence="14 15">
    <name type="scientific">Lunasporangiospora selenospora</name>
    <dbReference type="NCBI Taxonomy" id="979761"/>
    <lineage>
        <taxon>Eukaryota</taxon>
        <taxon>Fungi</taxon>
        <taxon>Fungi incertae sedis</taxon>
        <taxon>Mucoromycota</taxon>
        <taxon>Mortierellomycotina</taxon>
        <taxon>Mortierellomycetes</taxon>
        <taxon>Mortierellales</taxon>
        <taxon>Mortierellaceae</taxon>
        <taxon>Lunasporangiospora</taxon>
    </lineage>
</organism>
<dbReference type="InterPro" id="IPR001094">
    <property type="entry name" value="Flavdoxin-like"/>
</dbReference>
<dbReference type="GO" id="GO:0005829">
    <property type="term" value="C:cytosol"/>
    <property type="evidence" value="ECO:0007669"/>
    <property type="project" value="TreeGrafter"/>
</dbReference>
<proteinExistence type="inferred from homology"/>
<dbReference type="GO" id="GO:0160246">
    <property type="term" value="F:NADPH-iron-sulfur [2Fe-2S] protein oxidoreductase activity"/>
    <property type="evidence" value="ECO:0007669"/>
    <property type="project" value="InterPro"/>
</dbReference>
<dbReference type="HAMAP" id="MF_03178">
    <property type="entry name" value="NDOR1"/>
    <property type="match status" value="1"/>
</dbReference>
<feature type="non-terminal residue" evidence="14">
    <location>
        <position position="1031"/>
    </location>
</feature>
<dbReference type="AlphaFoldDB" id="A0A9P6FW85"/>
<gene>
    <name evidence="14" type="primary">NDOR1</name>
    <name evidence="14" type="ORF">BGW38_000095</name>
</gene>
<dbReference type="GO" id="GO:0050660">
    <property type="term" value="F:flavin adenine dinucleotide binding"/>
    <property type="evidence" value="ECO:0007669"/>
    <property type="project" value="TreeGrafter"/>
</dbReference>
<evidence type="ECO:0000256" key="10">
    <source>
        <dbReference type="SAM" id="Coils"/>
    </source>
</evidence>
<evidence type="ECO:0000256" key="5">
    <source>
        <dbReference type="ARBA" id="ARBA00022630"/>
    </source>
</evidence>
<evidence type="ECO:0000256" key="7">
    <source>
        <dbReference type="ARBA" id="ARBA00022827"/>
    </source>
</evidence>
<dbReference type="Proteomes" id="UP000780801">
    <property type="component" value="Unassembled WGS sequence"/>
</dbReference>
<dbReference type="InterPro" id="IPR017927">
    <property type="entry name" value="FAD-bd_FR_type"/>
</dbReference>
<feature type="compositionally biased region" description="Low complexity" evidence="11">
    <location>
        <begin position="671"/>
        <end position="688"/>
    </location>
</feature>
<evidence type="ECO:0000313" key="14">
    <source>
        <dbReference type="EMBL" id="KAF9582529.1"/>
    </source>
</evidence>
<dbReference type="GO" id="GO:0016651">
    <property type="term" value="F:oxidoreductase activity, acting on NAD(P)H"/>
    <property type="evidence" value="ECO:0007669"/>
    <property type="project" value="UniProtKB-ARBA"/>
</dbReference>
<feature type="coiled-coil region" evidence="10">
    <location>
        <begin position="903"/>
        <end position="930"/>
    </location>
</feature>
<dbReference type="InterPro" id="IPR029039">
    <property type="entry name" value="Flavoprotein-like_sf"/>
</dbReference>
<evidence type="ECO:0000256" key="1">
    <source>
        <dbReference type="ARBA" id="ARBA00001917"/>
    </source>
</evidence>